<gene>
    <name evidence="1" type="ordered locus">Bcer98_0988</name>
</gene>
<proteinExistence type="predicted"/>
<dbReference type="AlphaFoldDB" id="A7GMF7"/>
<accession>A7GMF7</accession>
<evidence type="ECO:0000313" key="2">
    <source>
        <dbReference type="Proteomes" id="UP000002300"/>
    </source>
</evidence>
<dbReference type="GeneID" id="33896347"/>
<dbReference type="STRING" id="315749.Bcer98_0988"/>
<name>A7GMF7_BACCN</name>
<dbReference type="EMBL" id="CP000764">
    <property type="protein sequence ID" value="ABS21315.1"/>
    <property type="molecule type" value="Genomic_DNA"/>
</dbReference>
<dbReference type="RefSeq" id="WP_011984068.1">
    <property type="nucleotide sequence ID" value="NC_009674.1"/>
</dbReference>
<dbReference type="KEGG" id="bcy:Bcer98_0988"/>
<dbReference type="HOGENOM" id="CLU_2491282_0_0_9"/>
<evidence type="ECO:0008006" key="3">
    <source>
        <dbReference type="Google" id="ProtNLM"/>
    </source>
</evidence>
<dbReference type="OrthoDB" id="1755431at2"/>
<keyword evidence="2" id="KW-1185">Reference proteome</keyword>
<organism evidence="1 2">
    <name type="scientific">Bacillus cytotoxicus (strain DSM 22905 / CIP 110041 / 391-98 / NVH 391-98)</name>
    <dbReference type="NCBI Taxonomy" id="315749"/>
    <lineage>
        <taxon>Bacteria</taxon>
        <taxon>Bacillati</taxon>
        <taxon>Bacillota</taxon>
        <taxon>Bacilli</taxon>
        <taxon>Bacillales</taxon>
        <taxon>Bacillaceae</taxon>
        <taxon>Bacillus</taxon>
        <taxon>Bacillus cereus group</taxon>
    </lineage>
</organism>
<protein>
    <recommendedName>
        <fullName evidence="3">PPM-type phosphatase domain-containing protein</fullName>
    </recommendedName>
</protein>
<evidence type="ECO:0000313" key="1">
    <source>
        <dbReference type="EMBL" id="ABS21315.1"/>
    </source>
</evidence>
<reference evidence="1 2" key="1">
    <citation type="journal article" date="2008" name="Chem. Biol. Interact.">
        <title>Extending the Bacillus cereus group genomics to putative food-borne pathogens of different toxicity.</title>
        <authorList>
            <person name="Lapidus A."/>
            <person name="Goltsman E."/>
            <person name="Auger S."/>
            <person name="Galleron N."/>
            <person name="Segurens B."/>
            <person name="Dossat C."/>
            <person name="Land M.L."/>
            <person name="Broussolle V."/>
            <person name="Brillard J."/>
            <person name="Guinebretiere M.H."/>
            <person name="Sanchis V."/>
            <person name="Nguen-The C."/>
            <person name="Lereclus D."/>
            <person name="Richardson P."/>
            <person name="Wincker P."/>
            <person name="Weissenbach J."/>
            <person name="Ehrlich S.D."/>
            <person name="Sorokin A."/>
        </authorList>
    </citation>
    <scope>NUCLEOTIDE SEQUENCE [LARGE SCALE GENOMIC DNA]</scope>
    <source>
        <strain evidence="2">DSM 22905 / CIP 110041 / 391-98 / NVH 391-98</strain>
    </source>
</reference>
<dbReference type="Proteomes" id="UP000002300">
    <property type="component" value="Chromosome"/>
</dbReference>
<sequence>MYKFLESGKISRQGLTHLILFTDGIYPLKYSDSENENTFIFIREVIENGLSSYLEKLNKFEDEDVQRKKISRLKISDDKAAILIKF</sequence>